<dbReference type="EMBL" id="MDYO01000037">
    <property type="protein sequence ID" value="OQD92879.1"/>
    <property type="molecule type" value="Genomic_DNA"/>
</dbReference>
<evidence type="ECO:0000313" key="1">
    <source>
        <dbReference type="EMBL" id="OQD92879.1"/>
    </source>
</evidence>
<gene>
    <name evidence="1" type="ORF">PENSOL_c037G01434</name>
</gene>
<evidence type="ECO:0008006" key="3">
    <source>
        <dbReference type="Google" id="ProtNLM"/>
    </source>
</evidence>
<sequence>MIQGKVPGHTIIVPRTYLAPDSLGLPDEYDLPNAASQATTRDLMGHHAHTKIISIHGPSPSQKLNIAVRGPAPYSEDYQGYMTTQLGLNVKDEAVLTALAEKARFEIETRKVPA</sequence>
<protein>
    <recommendedName>
        <fullName evidence="3">HIT domain-containing protein</fullName>
    </recommendedName>
</protein>
<dbReference type="Proteomes" id="UP000191612">
    <property type="component" value="Unassembled WGS sequence"/>
</dbReference>
<comment type="caution">
    <text evidence="1">The sequence shown here is derived from an EMBL/GenBank/DDBJ whole genome shotgun (WGS) entry which is preliminary data.</text>
</comment>
<evidence type="ECO:0000313" key="2">
    <source>
        <dbReference type="Proteomes" id="UP000191612"/>
    </source>
</evidence>
<proteinExistence type="predicted"/>
<accession>A0A1V6QUL1</accession>
<dbReference type="AlphaFoldDB" id="A0A1V6QUL1"/>
<reference evidence="2" key="1">
    <citation type="journal article" date="2017" name="Nat. Microbiol.">
        <title>Global analysis of biosynthetic gene clusters reveals vast potential of secondary metabolite production in Penicillium species.</title>
        <authorList>
            <person name="Nielsen J.C."/>
            <person name="Grijseels S."/>
            <person name="Prigent S."/>
            <person name="Ji B."/>
            <person name="Dainat J."/>
            <person name="Nielsen K.F."/>
            <person name="Frisvad J.C."/>
            <person name="Workman M."/>
            <person name="Nielsen J."/>
        </authorList>
    </citation>
    <scope>NUCLEOTIDE SEQUENCE [LARGE SCALE GENOMIC DNA]</scope>
    <source>
        <strain evidence="2">IBT 29525</strain>
    </source>
</reference>
<keyword evidence="2" id="KW-1185">Reference proteome</keyword>
<organism evidence="1 2">
    <name type="scientific">Penicillium solitum</name>
    <dbReference type="NCBI Taxonomy" id="60172"/>
    <lineage>
        <taxon>Eukaryota</taxon>
        <taxon>Fungi</taxon>
        <taxon>Dikarya</taxon>
        <taxon>Ascomycota</taxon>
        <taxon>Pezizomycotina</taxon>
        <taxon>Eurotiomycetes</taxon>
        <taxon>Eurotiomycetidae</taxon>
        <taxon>Eurotiales</taxon>
        <taxon>Aspergillaceae</taxon>
        <taxon>Penicillium</taxon>
    </lineage>
</organism>
<dbReference type="STRING" id="60172.A0A1V6QUL1"/>
<name>A0A1V6QUL1_9EURO</name>